<name>A0A2G5C6Q9_AQUCA</name>
<evidence type="ECO:0000313" key="2">
    <source>
        <dbReference type="Proteomes" id="UP000230069"/>
    </source>
</evidence>
<dbReference type="AlphaFoldDB" id="A0A2G5C6Q9"/>
<protein>
    <submittedName>
        <fullName evidence="1">Uncharacterized protein</fullName>
    </submittedName>
</protein>
<evidence type="ECO:0000313" key="1">
    <source>
        <dbReference type="EMBL" id="PIA26956.1"/>
    </source>
</evidence>
<gene>
    <name evidence="1" type="ORF">AQUCO_08400014v1</name>
</gene>
<accession>A0A2G5C6Q9</accession>
<dbReference type="Proteomes" id="UP000230069">
    <property type="component" value="Unassembled WGS sequence"/>
</dbReference>
<reference evidence="1 2" key="1">
    <citation type="submission" date="2017-09" db="EMBL/GenBank/DDBJ databases">
        <title>WGS assembly of Aquilegia coerulea Goldsmith.</title>
        <authorList>
            <person name="Hodges S."/>
            <person name="Kramer E."/>
            <person name="Nordborg M."/>
            <person name="Tomkins J."/>
            <person name="Borevitz J."/>
            <person name="Derieg N."/>
            <person name="Yan J."/>
            <person name="Mihaltcheva S."/>
            <person name="Hayes R.D."/>
            <person name="Rokhsar D."/>
        </authorList>
    </citation>
    <scope>NUCLEOTIDE SEQUENCE [LARGE SCALE GENOMIC DNA]</scope>
    <source>
        <strain evidence="2">cv. Goldsmith</strain>
    </source>
</reference>
<dbReference type="EMBL" id="KZ305101">
    <property type="protein sequence ID" value="PIA26956.1"/>
    <property type="molecule type" value="Genomic_DNA"/>
</dbReference>
<sequence>MTAYITAKIIQNTRNFQNMHDTYQKHLLVEASQYILQIFTPPIPPLIFTPPPLPALFELSTFSLFEAAVLLLFEVLFPFKALPLPSLLSLMLEQSEKVALQQDPSSHFSCIFYNIMKITFKHVRYHPFKNTI</sequence>
<proteinExistence type="predicted"/>
<keyword evidence="2" id="KW-1185">Reference proteome</keyword>
<organism evidence="1 2">
    <name type="scientific">Aquilegia coerulea</name>
    <name type="common">Rocky mountain columbine</name>
    <dbReference type="NCBI Taxonomy" id="218851"/>
    <lineage>
        <taxon>Eukaryota</taxon>
        <taxon>Viridiplantae</taxon>
        <taxon>Streptophyta</taxon>
        <taxon>Embryophyta</taxon>
        <taxon>Tracheophyta</taxon>
        <taxon>Spermatophyta</taxon>
        <taxon>Magnoliopsida</taxon>
        <taxon>Ranunculales</taxon>
        <taxon>Ranunculaceae</taxon>
        <taxon>Thalictroideae</taxon>
        <taxon>Aquilegia</taxon>
    </lineage>
</organism>
<dbReference type="InParanoid" id="A0A2G5C6Q9"/>